<dbReference type="OrthoDB" id="3799396at2759"/>
<feature type="region of interest" description="Disordered" evidence="1">
    <location>
        <begin position="290"/>
        <end position="322"/>
    </location>
</feature>
<feature type="compositionally biased region" description="Low complexity" evidence="1">
    <location>
        <begin position="207"/>
        <end position="234"/>
    </location>
</feature>
<evidence type="ECO:0000313" key="2">
    <source>
        <dbReference type="EMBL" id="KAF9735324.1"/>
    </source>
</evidence>
<dbReference type="EMBL" id="WJXW01000006">
    <property type="protein sequence ID" value="KAF9735324.1"/>
    <property type="molecule type" value="Genomic_DNA"/>
</dbReference>
<feature type="compositionally biased region" description="Polar residues" evidence="1">
    <location>
        <begin position="124"/>
        <end position="138"/>
    </location>
</feature>
<feature type="compositionally biased region" description="Polar residues" evidence="1">
    <location>
        <begin position="235"/>
        <end position="252"/>
    </location>
</feature>
<organism evidence="2 3">
    <name type="scientific">Paraphaeosphaeria minitans</name>
    <dbReference type="NCBI Taxonomy" id="565426"/>
    <lineage>
        <taxon>Eukaryota</taxon>
        <taxon>Fungi</taxon>
        <taxon>Dikarya</taxon>
        <taxon>Ascomycota</taxon>
        <taxon>Pezizomycotina</taxon>
        <taxon>Dothideomycetes</taxon>
        <taxon>Pleosporomycetidae</taxon>
        <taxon>Pleosporales</taxon>
        <taxon>Massarineae</taxon>
        <taxon>Didymosphaeriaceae</taxon>
        <taxon>Paraphaeosphaeria</taxon>
    </lineage>
</organism>
<sequence>MVLGSLTLANPIFESIKFLHKPSSVTKTIVDTTTFTRLFDHNATNQNNVLSSGFSKAQSMIATTADVPKRPLTEIPISNKRRAKHELDDILEEPAYFTMVLLVNGYDVTVPILRENATDFCKSVSSKLTGGASGTTIPTDKDESTEAPKTSNSSEKYNPELETTESATRNTETDIPSSTVDPLNSPTKSRISATTSAQESDLPTDMPNSSESPSKSKYPTKKPSSTSPTKHTATVGSITTTEDDSALTTSSVDVEGKSHDVSQILADNSQAWASYSSYIEDLHSRLSKRVPNTQLDKITTTKEPKPSKSSTTSADTPPESKIKLVARQQRYTSQAAGMRGLIPRFRVPCVWRRIGLGYELHDTNEVEQVQGFSITSSRNKHKDSLGKGGELGIAKAQDEEQDDTETETTDPEPAPTTSKDASKPTFGFVPHPHPAPSTTASPSPPSSSPPRSRLPSTTSTLTSHTPMPTSSARPSTTGNATHERPSSDTSIASRPHWPRNPFAHPIFWGVGAWYLGMAYWEGWRQARGEMGWRRGWTDGVGGWVGGFMLRYF</sequence>
<feature type="compositionally biased region" description="Polar residues" evidence="1">
    <location>
        <begin position="147"/>
        <end position="156"/>
    </location>
</feature>
<gene>
    <name evidence="2" type="ORF">PMIN01_06729</name>
</gene>
<evidence type="ECO:0000313" key="3">
    <source>
        <dbReference type="Proteomes" id="UP000756921"/>
    </source>
</evidence>
<protein>
    <submittedName>
        <fullName evidence="2">Uncharacterized protein</fullName>
    </submittedName>
</protein>
<evidence type="ECO:0000256" key="1">
    <source>
        <dbReference type="SAM" id="MobiDB-lite"/>
    </source>
</evidence>
<reference evidence="2" key="1">
    <citation type="journal article" date="2020" name="Mol. Plant Microbe Interact.">
        <title>Genome Sequence of the Biocontrol Agent Coniothyrium minitans strain Conio (IMI 134523).</title>
        <authorList>
            <person name="Patel D."/>
            <person name="Shittu T.A."/>
            <person name="Baroncelli R."/>
            <person name="Muthumeenakshi S."/>
            <person name="Osborne T.H."/>
            <person name="Janganan T.K."/>
            <person name="Sreenivasaprasad S."/>
        </authorList>
    </citation>
    <scope>NUCLEOTIDE SEQUENCE</scope>
    <source>
        <strain evidence="2">Conio</strain>
    </source>
</reference>
<feature type="region of interest" description="Disordered" evidence="1">
    <location>
        <begin position="396"/>
        <end position="496"/>
    </location>
</feature>
<dbReference type="AlphaFoldDB" id="A0A9P6KR78"/>
<feature type="region of interest" description="Disordered" evidence="1">
    <location>
        <begin position="124"/>
        <end position="254"/>
    </location>
</feature>
<feature type="compositionally biased region" description="Low complexity" evidence="1">
    <location>
        <begin position="449"/>
        <end position="471"/>
    </location>
</feature>
<keyword evidence="3" id="KW-1185">Reference proteome</keyword>
<proteinExistence type="predicted"/>
<feature type="compositionally biased region" description="Acidic residues" evidence="1">
    <location>
        <begin position="399"/>
        <end position="410"/>
    </location>
</feature>
<feature type="compositionally biased region" description="Polar residues" evidence="1">
    <location>
        <begin position="164"/>
        <end position="201"/>
    </location>
</feature>
<feature type="compositionally biased region" description="Low complexity" evidence="1">
    <location>
        <begin position="307"/>
        <end position="317"/>
    </location>
</feature>
<comment type="caution">
    <text evidence="2">The sequence shown here is derived from an EMBL/GenBank/DDBJ whole genome shotgun (WGS) entry which is preliminary data.</text>
</comment>
<dbReference type="Proteomes" id="UP000756921">
    <property type="component" value="Unassembled WGS sequence"/>
</dbReference>
<accession>A0A9P6KR78</accession>
<name>A0A9P6KR78_9PLEO</name>